<evidence type="ECO:0000313" key="16">
    <source>
        <dbReference type="Proteomes" id="UP000808914"/>
    </source>
</evidence>
<dbReference type="InterPro" id="IPR013815">
    <property type="entry name" value="ATP_grasp_subdomain_1"/>
</dbReference>
<sequence>MKVLIIGKGGREHAIAWKAAHSRLVDRVYAAPGSDGIAEVAACVNIQETDFDRLVDFAKNESIDLTLVGPEQPLVDGIVDRFKEEGLQIFGPTQAAAQIEGSKHFAKALMKDYNIPTASYEAFTDYDEAKDYIAKVGAPIVLKADGLAAGKGVIVAMTEEEALAGLSELMADKKFGEAGKRVVIEEFLTGEEFSLMALVHGETVVPLEISQDHKRAFEGDKGPNTGGMGAYSPVPHISQAAVEEAVEAILKPAAKALITENCEFTGVLYAGLMLTEQGPKVIEFNCRFGDPETQVVLPRLQSDLIEAIIEVLNGKTPELQWANEAVAGIVLASEGYPGDYEKGTPIFGFEKLNEETKVFHAGTKKVNGQWVANGGRVLLVTGSANRLNEAVQKANDQIGKLDCAKAFYRRDIAYRALQKT</sequence>
<dbReference type="PROSITE" id="PS50975">
    <property type="entry name" value="ATP_GRASP"/>
    <property type="match status" value="1"/>
</dbReference>
<dbReference type="PROSITE" id="PS00184">
    <property type="entry name" value="GARS"/>
    <property type="match status" value="1"/>
</dbReference>
<dbReference type="PANTHER" id="PTHR43472:SF1">
    <property type="entry name" value="PHOSPHORIBOSYLAMINE--GLYCINE LIGASE, CHLOROPLASTIC"/>
    <property type="match status" value="1"/>
</dbReference>
<evidence type="ECO:0000256" key="4">
    <source>
        <dbReference type="ARBA" id="ARBA00013255"/>
    </source>
</evidence>
<dbReference type="InterPro" id="IPR000115">
    <property type="entry name" value="PRibGlycinamide_synth"/>
</dbReference>
<dbReference type="SUPFAM" id="SSF51246">
    <property type="entry name" value="Rudiment single hybrid motif"/>
    <property type="match status" value="1"/>
</dbReference>
<organism evidence="15 16">
    <name type="scientific">Scopulibacillus daqui</name>
    <dbReference type="NCBI Taxonomy" id="1469162"/>
    <lineage>
        <taxon>Bacteria</taxon>
        <taxon>Bacillati</taxon>
        <taxon>Bacillota</taxon>
        <taxon>Bacilli</taxon>
        <taxon>Bacillales</taxon>
        <taxon>Sporolactobacillaceae</taxon>
        <taxon>Scopulibacillus</taxon>
    </lineage>
</organism>
<dbReference type="SMART" id="SM01210">
    <property type="entry name" value="GARS_C"/>
    <property type="match status" value="1"/>
</dbReference>
<evidence type="ECO:0000256" key="11">
    <source>
        <dbReference type="ARBA" id="ARBA00042864"/>
    </source>
</evidence>
<dbReference type="NCBIfam" id="TIGR00877">
    <property type="entry name" value="purD"/>
    <property type="match status" value="1"/>
</dbReference>
<comment type="caution">
    <text evidence="15">The sequence shown here is derived from an EMBL/GenBank/DDBJ whole genome shotgun (WGS) entry which is preliminary data.</text>
</comment>
<dbReference type="Gene3D" id="3.30.470.20">
    <property type="entry name" value="ATP-grasp fold, B domain"/>
    <property type="match status" value="1"/>
</dbReference>
<dbReference type="InterPro" id="IPR020561">
    <property type="entry name" value="PRibGlycinamid_synth_ATP-grasp"/>
</dbReference>
<dbReference type="InterPro" id="IPR020562">
    <property type="entry name" value="PRibGlycinamide_synth_N"/>
</dbReference>
<evidence type="ECO:0000256" key="6">
    <source>
        <dbReference type="ARBA" id="ARBA00022741"/>
    </source>
</evidence>
<evidence type="ECO:0000313" key="15">
    <source>
        <dbReference type="EMBL" id="MBM7646615.1"/>
    </source>
</evidence>
<dbReference type="InterPro" id="IPR016185">
    <property type="entry name" value="PreATP-grasp_dom_sf"/>
</dbReference>
<dbReference type="GO" id="GO:0004637">
    <property type="term" value="F:phosphoribosylamine-glycine ligase activity"/>
    <property type="evidence" value="ECO:0007669"/>
    <property type="project" value="UniProtKB-EC"/>
</dbReference>
<accession>A0ABS2Q3U3</accession>
<dbReference type="InterPro" id="IPR011761">
    <property type="entry name" value="ATP-grasp"/>
</dbReference>
<dbReference type="Gene3D" id="3.90.600.10">
    <property type="entry name" value="Phosphoribosylglycinamide synthetase, C-terminal domain"/>
    <property type="match status" value="1"/>
</dbReference>
<comment type="pathway">
    <text evidence="3 12">Purine metabolism; IMP biosynthesis via de novo pathway; N(1)-(5-phospho-D-ribosyl)glycinamide from 5-phospho-alpha-D-ribose 1-diphosphate: step 2/2.</text>
</comment>
<evidence type="ECO:0000256" key="10">
    <source>
        <dbReference type="ARBA" id="ARBA00042242"/>
    </source>
</evidence>
<gene>
    <name evidence="12" type="primary">purD</name>
    <name evidence="15" type="ORF">JOD45_002846</name>
</gene>
<keyword evidence="8 13" id="KW-0067">ATP-binding</keyword>
<proteinExistence type="inferred from homology"/>
<keyword evidence="16" id="KW-1185">Reference proteome</keyword>
<dbReference type="InterPro" id="IPR020560">
    <property type="entry name" value="PRibGlycinamide_synth_C-dom"/>
</dbReference>
<dbReference type="InterPro" id="IPR020559">
    <property type="entry name" value="PRibGlycinamide_synth_CS"/>
</dbReference>
<keyword evidence="6 13" id="KW-0547">Nucleotide-binding</keyword>
<dbReference type="InterPro" id="IPR037123">
    <property type="entry name" value="PRibGlycinamide_synth_C_sf"/>
</dbReference>
<dbReference type="HAMAP" id="MF_00138">
    <property type="entry name" value="GARS"/>
    <property type="match status" value="1"/>
</dbReference>
<evidence type="ECO:0000256" key="7">
    <source>
        <dbReference type="ARBA" id="ARBA00022755"/>
    </source>
</evidence>
<feature type="domain" description="ATP-grasp" evidence="14">
    <location>
        <begin position="107"/>
        <end position="313"/>
    </location>
</feature>
<dbReference type="SUPFAM" id="SSF56059">
    <property type="entry name" value="Glutathione synthetase ATP-binding domain-like"/>
    <property type="match status" value="1"/>
</dbReference>
<comment type="catalytic activity">
    <reaction evidence="12">
        <text>5-phospho-beta-D-ribosylamine + glycine + ATP = N(1)-(5-phospho-beta-D-ribosyl)glycinamide + ADP + phosphate + H(+)</text>
        <dbReference type="Rhea" id="RHEA:17453"/>
        <dbReference type="ChEBI" id="CHEBI:15378"/>
        <dbReference type="ChEBI" id="CHEBI:30616"/>
        <dbReference type="ChEBI" id="CHEBI:43474"/>
        <dbReference type="ChEBI" id="CHEBI:57305"/>
        <dbReference type="ChEBI" id="CHEBI:58681"/>
        <dbReference type="ChEBI" id="CHEBI:143788"/>
        <dbReference type="ChEBI" id="CHEBI:456216"/>
        <dbReference type="EC" id="6.3.4.13"/>
    </reaction>
</comment>
<dbReference type="EC" id="6.3.4.13" evidence="4 12"/>
<evidence type="ECO:0000256" key="12">
    <source>
        <dbReference type="HAMAP-Rule" id="MF_00138"/>
    </source>
</evidence>
<dbReference type="SMART" id="SM01209">
    <property type="entry name" value="GARS_A"/>
    <property type="match status" value="1"/>
</dbReference>
<protein>
    <recommendedName>
        <fullName evidence="4 12">Phosphoribosylamine--glycine ligase</fullName>
        <ecNumber evidence="4 12">6.3.4.13</ecNumber>
    </recommendedName>
    <alternativeName>
        <fullName evidence="12">GARS</fullName>
    </alternativeName>
    <alternativeName>
        <fullName evidence="10 12">Glycinamide ribonucleotide synthetase</fullName>
    </alternativeName>
    <alternativeName>
        <fullName evidence="11 12">Phosphoribosylglycinamide synthetase</fullName>
    </alternativeName>
</protein>
<name>A0ABS2Q3U3_9BACL</name>
<dbReference type="SUPFAM" id="SSF52440">
    <property type="entry name" value="PreATP-grasp domain"/>
    <property type="match status" value="1"/>
</dbReference>
<reference evidence="15 16" key="1">
    <citation type="submission" date="2021-01" db="EMBL/GenBank/DDBJ databases">
        <title>Genomic Encyclopedia of Type Strains, Phase IV (KMG-IV): sequencing the most valuable type-strain genomes for metagenomic binning, comparative biology and taxonomic classification.</title>
        <authorList>
            <person name="Goeker M."/>
        </authorList>
    </citation>
    <scope>NUCLEOTIDE SEQUENCE [LARGE SCALE GENOMIC DNA]</scope>
    <source>
        <strain evidence="15 16">DSM 28236</strain>
    </source>
</reference>
<dbReference type="Proteomes" id="UP000808914">
    <property type="component" value="Unassembled WGS sequence"/>
</dbReference>
<evidence type="ECO:0000256" key="8">
    <source>
        <dbReference type="ARBA" id="ARBA00022840"/>
    </source>
</evidence>
<dbReference type="EMBL" id="JAFBER010000024">
    <property type="protein sequence ID" value="MBM7646615.1"/>
    <property type="molecule type" value="Genomic_DNA"/>
</dbReference>
<keyword evidence="5 12" id="KW-0436">Ligase</keyword>
<dbReference type="Gene3D" id="3.40.50.20">
    <property type="match status" value="1"/>
</dbReference>
<dbReference type="Pfam" id="PF02843">
    <property type="entry name" value="GARS_C"/>
    <property type="match status" value="1"/>
</dbReference>
<dbReference type="Pfam" id="PF02844">
    <property type="entry name" value="GARS_N"/>
    <property type="match status" value="1"/>
</dbReference>
<evidence type="ECO:0000256" key="9">
    <source>
        <dbReference type="ARBA" id="ARBA00038345"/>
    </source>
</evidence>
<keyword evidence="7 12" id="KW-0658">Purine biosynthesis</keyword>
<dbReference type="RefSeq" id="WP_205004499.1">
    <property type="nucleotide sequence ID" value="NZ_JAFBER010000024.1"/>
</dbReference>
<evidence type="ECO:0000256" key="1">
    <source>
        <dbReference type="ARBA" id="ARBA00001936"/>
    </source>
</evidence>
<dbReference type="PANTHER" id="PTHR43472">
    <property type="entry name" value="PHOSPHORIBOSYLAMINE--GLYCINE LIGASE"/>
    <property type="match status" value="1"/>
</dbReference>
<dbReference type="Gene3D" id="3.30.1490.20">
    <property type="entry name" value="ATP-grasp fold, A domain"/>
    <property type="match status" value="1"/>
</dbReference>
<comment type="similarity">
    <text evidence="9 12">Belongs to the GARS family.</text>
</comment>
<evidence type="ECO:0000256" key="2">
    <source>
        <dbReference type="ARBA" id="ARBA00001946"/>
    </source>
</evidence>
<dbReference type="Pfam" id="PF01071">
    <property type="entry name" value="GARS_A"/>
    <property type="match status" value="1"/>
</dbReference>
<evidence type="ECO:0000256" key="3">
    <source>
        <dbReference type="ARBA" id="ARBA00005174"/>
    </source>
</evidence>
<evidence type="ECO:0000259" key="14">
    <source>
        <dbReference type="PROSITE" id="PS50975"/>
    </source>
</evidence>
<evidence type="ECO:0000256" key="5">
    <source>
        <dbReference type="ARBA" id="ARBA00022598"/>
    </source>
</evidence>
<evidence type="ECO:0000256" key="13">
    <source>
        <dbReference type="PROSITE-ProRule" id="PRU00409"/>
    </source>
</evidence>
<comment type="cofactor">
    <cofactor evidence="2">
        <name>Mg(2+)</name>
        <dbReference type="ChEBI" id="CHEBI:18420"/>
    </cofactor>
</comment>
<comment type="cofactor">
    <cofactor evidence="1">
        <name>Mn(2+)</name>
        <dbReference type="ChEBI" id="CHEBI:29035"/>
    </cofactor>
</comment>
<dbReference type="InterPro" id="IPR011054">
    <property type="entry name" value="Rudment_hybrid_motif"/>
</dbReference>